<sequence>MVPKGSDAAAIADAKPIRKRIVSIGAGQRGVLITVGRSTNSFSLIPLLPPQPVKFPRGKLNQRFAVLLLRSTYQAVDSVDFIAMDNFQIRFWKLRQSEYEPYVLSYSPLKPRQGDLTDPLYFDFISFAQYLTVSKQIPKGEQVFTEQVNAEGETRTVRRDPALRDNSRLPDVIAERVGDLIYDGLVNGFEEMTFGGPVPCRGSEDAEDRACILAGVRRIVQIFADKGYCLK</sequence>
<evidence type="ECO:0000313" key="1">
    <source>
        <dbReference type="EMBL" id="KAK3268864.1"/>
    </source>
</evidence>
<evidence type="ECO:0000313" key="2">
    <source>
        <dbReference type="Proteomes" id="UP001190700"/>
    </source>
</evidence>
<proteinExistence type="predicted"/>
<dbReference type="Proteomes" id="UP001190700">
    <property type="component" value="Unassembled WGS sequence"/>
</dbReference>
<comment type="caution">
    <text evidence="1">The sequence shown here is derived from an EMBL/GenBank/DDBJ whole genome shotgun (WGS) entry which is preliminary data.</text>
</comment>
<dbReference type="EMBL" id="LGRX02011515">
    <property type="protein sequence ID" value="KAK3268864.1"/>
    <property type="molecule type" value="Genomic_DNA"/>
</dbReference>
<accession>A0AAE0L1Z9</accession>
<gene>
    <name evidence="1" type="ORF">CYMTET_22653</name>
</gene>
<feature type="non-terminal residue" evidence="1">
    <location>
        <position position="231"/>
    </location>
</feature>
<name>A0AAE0L1Z9_9CHLO</name>
<reference evidence="1 2" key="1">
    <citation type="journal article" date="2015" name="Genome Biol. Evol.">
        <title>Comparative Genomics of a Bacterivorous Green Alga Reveals Evolutionary Causalities and Consequences of Phago-Mixotrophic Mode of Nutrition.</title>
        <authorList>
            <person name="Burns J.A."/>
            <person name="Paasch A."/>
            <person name="Narechania A."/>
            <person name="Kim E."/>
        </authorList>
    </citation>
    <scope>NUCLEOTIDE SEQUENCE [LARGE SCALE GENOMIC DNA]</scope>
    <source>
        <strain evidence="1 2">PLY_AMNH</strain>
    </source>
</reference>
<organism evidence="1 2">
    <name type="scientific">Cymbomonas tetramitiformis</name>
    <dbReference type="NCBI Taxonomy" id="36881"/>
    <lineage>
        <taxon>Eukaryota</taxon>
        <taxon>Viridiplantae</taxon>
        <taxon>Chlorophyta</taxon>
        <taxon>Pyramimonadophyceae</taxon>
        <taxon>Pyramimonadales</taxon>
        <taxon>Pyramimonadaceae</taxon>
        <taxon>Cymbomonas</taxon>
    </lineage>
</organism>
<protein>
    <submittedName>
        <fullName evidence="1">Uncharacterized protein</fullName>
    </submittedName>
</protein>
<keyword evidence="2" id="KW-1185">Reference proteome</keyword>
<dbReference type="AlphaFoldDB" id="A0AAE0L1Z9"/>